<dbReference type="EMBL" id="JAAFGW010000282">
    <property type="protein sequence ID" value="NDP49477.1"/>
    <property type="molecule type" value="Genomic_DNA"/>
</dbReference>
<dbReference type="PANTHER" id="PTHR33303:SF2">
    <property type="entry name" value="COA-BINDING DOMAIN-CONTAINING PROTEIN"/>
    <property type="match status" value="1"/>
</dbReference>
<evidence type="ECO:0000313" key="3">
    <source>
        <dbReference type="Proteomes" id="UP000483432"/>
    </source>
</evidence>
<dbReference type="Pfam" id="PF13380">
    <property type="entry name" value="CoA_binding_2"/>
    <property type="match status" value="1"/>
</dbReference>
<evidence type="ECO:0000313" key="2">
    <source>
        <dbReference type="EMBL" id="NDP49477.1"/>
    </source>
</evidence>
<feature type="domain" description="CoA-binding" evidence="1">
    <location>
        <begin position="14"/>
        <end position="107"/>
    </location>
</feature>
<dbReference type="AlphaFoldDB" id="A0A7C9P9L0"/>
<dbReference type="InterPro" id="IPR003781">
    <property type="entry name" value="CoA-bd"/>
</dbReference>
<gene>
    <name evidence="2" type="ORF">GZ085_14035</name>
</gene>
<accession>A0A7C9P9L0</accession>
<dbReference type="Gene3D" id="3.40.50.720">
    <property type="entry name" value="NAD(P)-binding Rossmann-like Domain"/>
    <property type="match status" value="1"/>
</dbReference>
<dbReference type="PANTHER" id="PTHR33303">
    <property type="entry name" value="CYTOPLASMIC PROTEIN-RELATED"/>
    <property type="match status" value="1"/>
</dbReference>
<dbReference type="Proteomes" id="UP000483432">
    <property type="component" value="Unassembled WGS sequence"/>
</dbReference>
<comment type="caution">
    <text evidence="2">The sequence shown here is derived from an EMBL/GenBank/DDBJ whole genome shotgun (WGS) entry which is preliminary data.</text>
</comment>
<proteinExistence type="predicted"/>
<protein>
    <submittedName>
        <fullName evidence="2">CoA-binding protein</fullName>
    </submittedName>
</protein>
<name>A0A7C9P9L0_9PROT</name>
<dbReference type="SMART" id="SM00881">
    <property type="entry name" value="CoA_binding"/>
    <property type="match status" value="1"/>
</dbReference>
<evidence type="ECO:0000259" key="1">
    <source>
        <dbReference type="SMART" id="SM00881"/>
    </source>
</evidence>
<dbReference type="InterPro" id="IPR036291">
    <property type="entry name" value="NAD(P)-bd_dom_sf"/>
</dbReference>
<reference evidence="2 3" key="1">
    <citation type="submission" date="2019-09" db="EMBL/GenBank/DDBJ databases">
        <title>H2 Metabolism Revealed by Metagenomic Analysis in Subglacial Sediment of East Antarctica.</title>
        <authorList>
            <person name="Yang Z."/>
            <person name="Zhang Y."/>
            <person name="Lv Y."/>
            <person name="Yan W."/>
            <person name="Xiao X."/>
            <person name="Sun B."/>
            <person name="Ma H."/>
        </authorList>
    </citation>
    <scope>NUCLEOTIDE SEQUENCE [LARGE SCALE GENOMIC DNA]</scope>
    <source>
        <strain evidence="2">Bin2_2</strain>
    </source>
</reference>
<dbReference type="SUPFAM" id="SSF51735">
    <property type="entry name" value="NAD(P)-binding Rossmann-fold domains"/>
    <property type="match status" value="1"/>
</dbReference>
<organism evidence="2 3">
    <name type="scientific">Sulfuriferula multivorans</name>
    <dbReference type="NCBI Taxonomy" id="1559896"/>
    <lineage>
        <taxon>Bacteria</taxon>
        <taxon>Pseudomonadati</taxon>
        <taxon>Pseudomonadota</taxon>
        <taxon>Betaproteobacteria</taxon>
        <taxon>Nitrosomonadales</taxon>
        <taxon>Sulfuricellaceae</taxon>
        <taxon>Sulfuriferula</taxon>
    </lineage>
</organism>
<sequence>MSFTNPDDAALRTLLDHVKTIAVIGLSPQPARPSYRVAQAMQRYGYRIIPVRPLVDSVLGEKAYASVADIPFRVDLVDVFRAAEHLPAIVEQCLALHLPSLWIQEGIVAETAALQAQAGGMVAVMDRCILKEYVRLKGASKNSEFAQMQGAEKISPRRI</sequence>